<evidence type="ECO:0000256" key="2">
    <source>
        <dbReference type="ARBA" id="ARBA00012175"/>
    </source>
</evidence>
<evidence type="ECO:0000256" key="6">
    <source>
        <dbReference type="ARBA" id="ARBA00037114"/>
    </source>
</evidence>
<gene>
    <name evidence="8" type="ORF">CAOG_004378</name>
</gene>
<dbReference type="EMBL" id="KE346365">
    <property type="protein sequence ID" value="KJE93619.1"/>
    <property type="molecule type" value="Genomic_DNA"/>
</dbReference>
<proteinExistence type="inferred from homology"/>
<keyword evidence="5 7" id="KW-0648">Protein biosynthesis</keyword>
<dbReference type="InterPro" id="IPR023635">
    <property type="entry name" value="Peptide_deformylase"/>
</dbReference>
<evidence type="ECO:0000256" key="5">
    <source>
        <dbReference type="ARBA" id="ARBA00022917"/>
    </source>
</evidence>
<dbReference type="GO" id="GO:0046872">
    <property type="term" value="F:metal ion binding"/>
    <property type="evidence" value="ECO:0007669"/>
    <property type="project" value="UniProtKB-KW"/>
</dbReference>
<dbReference type="NCBIfam" id="TIGR00079">
    <property type="entry name" value="pept_deformyl"/>
    <property type="match status" value="1"/>
</dbReference>
<dbReference type="AlphaFoldDB" id="A0A0D2X335"/>
<dbReference type="STRING" id="595528.A0A0D2X335"/>
<dbReference type="Proteomes" id="UP000008743">
    <property type="component" value="Unassembled WGS sequence"/>
</dbReference>
<comment type="catalytic activity">
    <reaction evidence="7">
        <text>N-terminal N-formyl-L-methionyl-[peptide] + H2O = N-terminal L-methionyl-[peptide] + formate</text>
        <dbReference type="Rhea" id="RHEA:24420"/>
        <dbReference type="Rhea" id="RHEA-COMP:10639"/>
        <dbReference type="Rhea" id="RHEA-COMP:10640"/>
        <dbReference type="ChEBI" id="CHEBI:15377"/>
        <dbReference type="ChEBI" id="CHEBI:15740"/>
        <dbReference type="ChEBI" id="CHEBI:49298"/>
        <dbReference type="ChEBI" id="CHEBI:64731"/>
        <dbReference type="EC" id="3.5.1.88"/>
    </reaction>
</comment>
<dbReference type="RefSeq" id="XP_004348206.1">
    <property type="nucleotide sequence ID" value="XM_004348156.2"/>
</dbReference>
<dbReference type="SUPFAM" id="SSF56420">
    <property type="entry name" value="Peptide deformylase"/>
    <property type="match status" value="1"/>
</dbReference>
<keyword evidence="4 7" id="KW-0378">Hydrolase</keyword>
<dbReference type="PRINTS" id="PR01576">
    <property type="entry name" value="PDEFORMYLASE"/>
</dbReference>
<dbReference type="GO" id="GO:0006412">
    <property type="term" value="P:translation"/>
    <property type="evidence" value="ECO:0007669"/>
    <property type="project" value="UniProtKB-KW"/>
</dbReference>
<evidence type="ECO:0000256" key="3">
    <source>
        <dbReference type="ARBA" id="ARBA00022723"/>
    </source>
</evidence>
<dbReference type="PIRSF" id="PIRSF004749">
    <property type="entry name" value="Pep_def"/>
    <property type="match status" value="1"/>
</dbReference>
<keyword evidence="3 7" id="KW-0479">Metal-binding</keyword>
<evidence type="ECO:0000313" key="8">
    <source>
        <dbReference type="EMBL" id="KJE93619.1"/>
    </source>
</evidence>
<dbReference type="InParanoid" id="A0A0D2X335"/>
<dbReference type="PhylomeDB" id="A0A0D2X335"/>
<name>A0A0D2X335_CAPO3</name>
<evidence type="ECO:0000256" key="7">
    <source>
        <dbReference type="RuleBase" id="RU362111"/>
    </source>
</evidence>
<accession>A0A0D2X335</accession>
<sequence>MLLRALRYLSLLPEHLRHRGLLAIGEDSLRLPSRQVSLDELRSSATQALIDRMIATMRRTEGVGIAAVQLGDNRAIACIEFTAKHLAEATPEMAATHKMEAVPLTVMVNPRVLRASSDLVEGAEGCLSVPGMQAIVFRPRHVAIDCLDRNGAPQTLKLSGWSARIAMHEVDHLKGELFTDKMERKSLAVMHKWLHW</sequence>
<protein>
    <recommendedName>
        <fullName evidence="2 7">Peptide deformylase</fullName>
        <ecNumber evidence="2 7">3.5.1.88</ecNumber>
    </recommendedName>
</protein>
<reference evidence="9" key="1">
    <citation type="submission" date="2011-02" db="EMBL/GenBank/DDBJ databases">
        <title>The Genome Sequence of Capsaspora owczarzaki ATCC 30864.</title>
        <authorList>
            <person name="Russ C."/>
            <person name="Cuomo C."/>
            <person name="Burger G."/>
            <person name="Gray M.W."/>
            <person name="Holland P.W.H."/>
            <person name="King N."/>
            <person name="Lang F.B.F."/>
            <person name="Roger A.J."/>
            <person name="Ruiz-Trillo I."/>
            <person name="Young S.K."/>
            <person name="Zeng Q."/>
            <person name="Gargeya S."/>
            <person name="Alvarado L."/>
            <person name="Berlin A."/>
            <person name="Chapman S.B."/>
            <person name="Chen Z."/>
            <person name="Freedman E."/>
            <person name="Gellesch M."/>
            <person name="Goldberg J."/>
            <person name="Griggs A."/>
            <person name="Gujja S."/>
            <person name="Heilman E."/>
            <person name="Heiman D."/>
            <person name="Howarth C."/>
            <person name="Mehta T."/>
            <person name="Neiman D."/>
            <person name="Pearson M."/>
            <person name="Roberts A."/>
            <person name="Saif S."/>
            <person name="Shea T."/>
            <person name="Shenoy N."/>
            <person name="Sisk P."/>
            <person name="Stolte C."/>
            <person name="Sykes S."/>
            <person name="White J."/>
            <person name="Yandava C."/>
            <person name="Haas B."/>
            <person name="Nusbaum C."/>
            <person name="Birren B."/>
        </authorList>
    </citation>
    <scope>NUCLEOTIDE SEQUENCE</scope>
    <source>
        <strain evidence="9">ATCC 30864</strain>
    </source>
</reference>
<dbReference type="GO" id="GO:0042586">
    <property type="term" value="F:peptide deformylase activity"/>
    <property type="evidence" value="ECO:0007669"/>
    <property type="project" value="UniProtKB-EC"/>
</dbReference>
<dbReference type="PANTHER" id="PTHR10458">
    <property type="entry name" value="PEPTIDE DEFORMYLASE"/>
    <property type="match status" value="1"/>
</dbReference>
<dbReference type="OrthoDB" id="276063at2759"/>
<evidence type="ECO:0000256" key="4">
    <source>
        <dbReference type="ARBA" id="ARBA00022801"/>
    </source>
</evidence>
<dbReference type="Gene3D" id="3.90.45.10">
    <property type="entry name" value="Peptide deformylase"/>
    <property type="match status" value="1"/>
</dbReference>
<dbReference type="GO" id="GO:0005739">
    <property type="term" value="C:mitochondrion"/>
    <property type="evidence" value="ECO:0007669"/>
    <property type="project" value="UniProtKB-ARBA"/>
</dbReference>
<comment type="similarity">
    <text evidence="1 7">Belongs to the polypeptide deformylase family.</text>
</comment>
<keyword evidence="9" id="KW-1185">Reference proteome</keyword>
<dbReference type="OMA" id="ILYPMRI"/>
<dbReference type="CDD" id="cd00487">
    <property type="entry name" value="Pep_deformylase"/>
    <property type="match status" value="1"/>
</dbReference>
<dbReference type="eggNOG" id="KOG3137">
    <property type="taxonomic scope" value="Eukaryota"/>
</dbReference>
<evidence type="ECO:0000256" key="1">
    <source>
        <dbReference type="ARBA" id="ARBA00010759"/>
    </source>
</evidence>
<comment type="function">
    <text evidence="6 7">Removes the formyl group from the N-terminal Met of newly synthesized proteins.</text>
</comment>
<evidence type="ECO:0000313" key="9">
    <source>
        <dbReference type="Proteomes" id="UP000008743"/>
    </source>
</evidence>
<dbReference type="InterPro" id="IPR036821">
    <property type="entry name" value="Peptide_deformylase_sf"/>
</dbReference>
<dbReference type="FunFam" id="3.90.45.10:FF:000003">
    <property type="entry name" value="Peptide deformylase"/>
    <property type="match status" value="1"/>
</dbReference>
<dbReference type="EC" id="3.5.1.88" evidence="2 7"/>
<dbReference type="NCBIfam" id="NF001159">
    <property type="entry name" value="PRK00150.1-3"/>
    <property type="match status" value="1"/>
</dbReference>
<dbReference type="HAMAP" id="MF_00163">
    <property type="entry name" value="Pep_deformylase"/>
    <property type="match status" value="1"/>
</dbReference>
<dbReference type="Pfam" id="PF01327">
    <property type="entry name" value="Pep_deformylase"/>
    <property type="match status" value="1"/>
</dbReference>
<dbReference type="PANTHER" id="PTHR10458:SF2">
    <property type="entry name" value="PEPTIDE DEFORMYLASE, MITOCHONDRIAL"/>
    <property type="match status" value="1"/>
</dbReference>
<organism evidence="8 9">
    <name type="scientific">Capsaspora owczarzaki (strain ATCC 30864)</name>
    <dbReference type="NCBI Taxonomy" id="595528"/>
    <lineage>
        <taxon>Eukaryota</taxon>
        <taxon>Filasterea</taxon>
        <taxon>Capsaspora</taxon>
    </lineage>
</organism>